<name>A0A841ACL0_9MICO</name>
<gene>
    <name evidence="3" type="ORF">HNR70_001184</name>
</gene>
<dbReference type="Gene3D" id="3.40.50.850">
    <property type="entry name" value="Isochorismatase-like"/>
    <property type="match status" value="1"/>
</dbReference>
<dbReference type="Proteomes" id="UP000588158">
    <property type="component" value="Unassembled WGS sequence"/>
</dbReference>
<dbReference type="SUPFAM" id="SSF52499">
    <property type="entry name" value="Isochorismatase-like hydrolases"/>
    <property type="match status" value="1"/>
</dbReference>
<dbReference type="InterPro" id="IPR000868">
    <property type="entry name" value="Isochorismatase-like_dom"/>
</dbReference>
<dbReference type="CDD" id="cd00431">
    <property type="entry name" value="cysteine_hydrolases"/>
    <property type="match status" value="1"/>
</dbReference>
<keyword evidence="4" id="KW-1185">Reference proteome</keyword>
<dbReference type="InterPro" id="IPR036380">
    <property type="entry name" value="Isochorismatase-like_sf"/>
</dbReference>
<dbReference type="PANTHER" id="PTHR43540">
    <property type="entry name" value="PEROXYUREIDOACRYLATE/UREIDOACRYLATE AMIDOHYDROLASE-RELATED"/>
    <property type="match status" value="1"/>
</dbReference>
<dbReference type="AlphaFoldDB" id="A0A841ACL0"/>
<dbReference type="RefSeq" id="WP_184324852.1">
    <property type="nucleotide sequence ID" value="NZ_JACHLZ010000001.1"/>
</dbReference>
<dbReference type="GO" id="GO:0016787">
    <property type="term" value="F:hydrolase activity"/>
    <property type="evidence" value="ECO:0007669"/>
    <property type="project" value="UniProtKB-KW"/>
</dbReference>
<evidence type="ECO:0000313" key="4">
    <source>
        <dbReference type="Proteomes" id="UP000588158"/>
    </source>
</evidence>
<proteinExistence type="predicted"/>
<evidence type="ECO:0000256" key="1">
    <source>
        <dbReference type="ARBA" id="ARBA00022801"/>
    </source>
</evidence>
<dbReference type="PANTHER" id="PTHR43540:SF6">
    <property type="entry name" value="ISOCHORISMATASE-LIKE DOMAIN-CONTAINING PROTEIN"/>
    <property type="match status" value="1"/>
</dbReference>
<comment type="caution">
    <text evidence="3">The sequence shown here is derived from an EMBL/GenBank/DDBJ whole genome shotgun (WGS) entry which is preliminary data.</text>
</comment>
<dbReference type="InterPro" id="IPR050272">
    <property type="entry name" value="Isochorismatase-like_hydrls"/>
</dbReference>
<evidence type="ECO:0000313" key="3">
    <source>
        <dbReference type="EMBL" id="MBB5831371.1"/>
    </source>
</evidence>
<reference evidence="3 4" key="1">
    <citation type="submission" date="2020-08" db="EMBL/GenBank/DDBJ databases">
        <title>Sequencing the genomes of 1000 actinobacteria strains.</title>
        <authorList>
            <person name="Klenk H.-P."/>
        </authorList>
    </citation>
    <scope>NUCLEOTIDE SEQUENCE [LARGE SCALE GENOMIC DNA]</scope>
    <source>
        <strain evidence="3 4">DSM 28796</strain>
    </source>
</reference>
<keyword evidence="1" id="KW-0378">Hydrolase</keyword>
<organism evidence="3 4">
    <name type="scientific">Brachybacterium aquaticum</name>
    <dbReference type="NCBI Taxonomy" id="1432564"/>
    <lineage>
        <taxon>Bacteria</taxon>
        <taxon>Bacillati</taxon>
        <taxon>Actinomycetota</taxon>
        <taxon>Actinomycetes</taxon>
        <taxon>Micrococcales</taxon>
        <taxon>Dermabacteraceae</taxon>
        <taxon>Brachybacterium</taxon>
    </lineage>
</organism>
<sequence>MSIEKTTDALLLVDLQEAFFADPTLDRARPALVDAATTLMSAARRHDMPIIVVTTEHSRDRSTWTLTMLDDDKGFLFHGDPGTKILHELDTTGAMHIEKTRDSAWFGTDLLLRVRNLGIHRIVLAGVSTHACITQTARDAFANNVRTTVVTDAVADHDEAHKEPALSLLAADRQAQLATVAEVLDAWDSLPRSEDDARTVSARGQAGRS</sequence>
<evidence type="ECO:0000259" key="2">
    <source>
        <dbReference type="Pfam" id="PF00857"/>
    </source>
</evidence>
<accession>A0A841ACL0</accession>
<protein>
    <submittedName>
        <fullName evidence="3">Nicotinamidase-related amidase</fullName>
    </submittedName>
</protein>
<dbReference type="EMBL" id="JACHLZ010000001">
    <property type="protein sequence ID" value="MBB5831371.1"/>
    <property type="molecule type" value="Genomic_DNA"/>
</dbReference>
<dbReference type="Pfam" id="PF00857">
    <property type="entry name" value="Isochorismatase"/>
    <property type="match status" value="1"/>
</dbReference>
<feature type="domain" description="Isochorismatase-like" evidence="2">
    <location>
        <begin position="9"/>
        <end position="181"/>
    </location>
</feature>